<feature type="signal peptide" evidence="1">
    <location>
        <begin position="1"/>
        <end position="23"/>
    </location>
</feature>
<keyword evidence="1" id="KW-0732">Signal</keyword>
<gene>
    <name evidence="3" type="ORF">H9785_01050</name>
</gene>
<proteinExistence type="predicted"/>
<dbReference type="EMBL" id="DWZE01000013">
    <property type="protein sequence ID" value="HJA82553.1"/>
    <property type="molecule type" value="Genomic_DNA"/>
</dbReference>
<protein>
    <submittedName>
        <fullName evidence="3">DUF4934 domain-containing protein</fullName>
    </submittedName>
</protein>
<feature type="domain" description="DUF4934" evidence="2">
    <location>
        <begin position="48"/>
        <end position="152"/>
    </location>
</feature>
<accession>A0A9D2HR56</accession>
<dbReference type="Pfam" id="PF16288">
    <property type="entry name" value="DUF4934"/>
    <property type="match status" value="1"/>
</dbReference>
<evidence type="ECO:0000259" key="2">
    <source>
        <dbReference type="Pfam" id="PF16288"/>
    </source>
</evidence>
<evidence type="ECO:0000313" key="4">
    <source>
        <dbReference type="Proteomes" id="UP000823860"/>
    </source>
</evidence>
<dbReference type="InterPro" id="IPR032558">
    <property type="entry name" value="DUF4934"/>
</dbReference>
<organism evidence="3 4">
    <name type="scientific">Candidatus Bacteroides intestinavium</name>
    <dbReference type="NCBI Taxonomy" id="2838469"/>
    <lineage>
        <taxon>Bacteria</taxon>
        <taxon>Pseudomonadati</taxon>
        <taxon>Bacteroidota</taxon>
        <taxon>Bacteroidia</taxon>
        <taxon>Bacteroidales</taxon>
        <taxon>Bacteroidaceae</taxon>
        <taxon>Bacteroides</taxon>
    </lineage>
</organism>
<dbReference type="PROSITE" id="PS51257">
    <property type="entry name" value="PROKAR_LIPOPROTEIN"/>
    <property type="match status" value="1"/>
</dbReference>
<dbReference type="Proteomes" id="UP000823860">
    <property type="component" value="Unassembled WGS sequence"/>
</dbReference>
<name>A0A9D2HR56_9BACE</name>
<evidence type="ECO:0000256" key="1">
    <source>
        <dbReference type="SAM" id="SignalP"/>
    </source>
</evidence>
<comment type="caution">
    <text evidence="3">The sequence shown here is derived from an EMBL/GenBank/DDBJ whole genome shotgun (WGS) entry which is preliminary data.</text>
</comment>
<sequence length="437" mass="49244">MRIFLFFSFVTLLLGLASCGSRPNSSVSSPAVPVIDVESALADLQDRLKLSDFGSRVRYVPLETNDSCLVAAHPKALVTDDYVLVTSRIGTEHFVHAFERRTGRFVAKVGHRGEDPKAYTDFTPYYNAYNDLLYFERIPNQLQKYDWQGNYHGRAFVPVWPRRPASYFFCDSLVIGYHEPSVYEPVGSRLLSVFDETGEVKDSVPRLSGFPVRKEEEIACIGNSRITDWGWLHYAIYKDGSISCFLSNVRPLWKCGESIRLKDGLNDTIYTWEKGIGLYPSFVFHTGKEEEDSQGGSVRDSWVFGVFEASEKIFFQYVKNAFRVIHQENAATLSFLEGKSASIEDFPYEVYNGMYDKQTGVTRMALWGEGLEDDLAGGPSWEVQGTSTQEEIVGVLEAGEVVGWLEAHPEAKDNPRLAPLLKVKEEDNPVVVIVSDK</sequence>
<reference evidence="3" key="2">
    <citation type="submission" date="2021-04" db="EMBL/GenBank/DDBJ databases">
        <authorList>
            <person name="Gilroy R."/>
        </authorList>
    </citation>
    <scope>NUCLEOTIDE SEQUENCE</scope>
    <source>
        <strain evidence="3">ChiHecec1B25-7008</strain>
    </source>
</reference>
<feature type="chain" id="PRO_5038547739" evidence="1">
    <location>
        <begin position="24"/>
        <end position="437"/>
    </location>
</feature>
<evidence type="ECO:0000313" key="3">
    <source>
        <dbReference type="EMBL" id="HJA82553.1"/>
    </source>
</evidence>
<reference evidence="3" key="1">
    <citation type="journal article" date="2021" name="PeerJ">
        <title>Extensive microbial diversity within the chicken gut microbiome revealed by metagenomics and culture.</title>
        <authorList>
            <person name="Gilroy R."/>
            <person name="Ravi A."/>
            <person name="Getino M."/>
            <person name="Pursley I."/>
            <person name="Horton D.L."/>
            <person name="Alikhan N.F."/>
            <person name="Baker D."/>
            <person name="Gharbi K."/>
            <person name="Hall N."/>
            <person name="Watson M."/>
            <person name="Adriaenssens E.M."/>
            <person name="Foster-Nyarko E."/>
            <person name="Jarju S."/>
            <person name="Secka A."/>
            <person name="Antonio M."/>
            <person name="Oren A."/>
            <person name="Chaudhuri R.R."/>
            <person name="La Ragione R."/>
            <person name="Hildebrand F."/>
            <person name="Pallen M.J."/>
        </authorList>
    </citation>
    <scope>NUCLEOTIDE SEQUENCE</scope>
    <source>
        <strain evidence="3">ChiHecec1B25-7008</strain>
    </source>
</reference>
<dbReference type="AlphaFoldDB" id="A0A9D2HR56"/>